<dbReference type="GO" id="GO:0050549">
    <property type="term" value="F:cyclohexyl-isocyanide hydratase activity"/>
    <property type="evidence" value="ECO:0007669"/>
    <property type="project" value="UniProtKB-EC"/>
</dbReference>
<name>A0A508TV67_9BRAD</name>
<proteinExistence type="predicted"/>
<dbReference type="PANTHER" id="PTHR43130">
    <property type="entry name" value="ARAC-FAMILY TRANSCRIPTIONAL REGULATOR"/>
    <property type="match status" value="1"/>
</dbReference>
<feature type="domain" description="DJ-1/PfpI" evidence="1">
    <location>
        <begin position="1"/>
        <end position="163"/>
    </location>
</feature>
<evidence type="ECO:0000259" key="1">
    <source>
        <dbReference type="Pfam" id="PF01965"/>
    </source>
</evidence>
<dbReference type="OrthoDB" id="186587at2"/>
<dbReference type="EC" id="4.2.1.103" evidence="2"/>
<dbReference type="SUPFAM" id="SSF52317">
    <property type="entry name" value="Class I glutamine amidotransferase-like"/>
    <property type="match status" value="1"/>
</dbReference>
<organism evidence="2 3">
    <name type="scientific">Bradyrhizobium ivorense</name>
    <dbReference type="NCBI Taxonomy" id="2511166"/>
    <lineage>
        <taxon>Bacteria</taxon>
        <taxon>Pseudomonadati</taxon>
        <taxon>Pseudomonadota</taxon>
        <taxon>Alphaproteobacteria</taxon>
        <taxon>Hyphomicrobiales</taxon>
        <taxon>Nitrobacteraceae</taxon>
        <taxon>Bradyrhizobium</taxon>
    </lineage>
</organism>
<dbReference type="RefSeq" id="WP_139863840.1">
    <property type="nucleotide sequence ID" value="NZ_CAADFC020000030.1"/>
</dbReference>
<dbReference type="EMBL" id="CAADFC020000030">
    <property type="protein sequence ID" value="VIO78174.1"/>
    <property type="molecule type" value="Genomic_DNA"/>
</dbReference>
<dbReference type="InterPro" id="IPR029062">
    <property type="entry name" value="Class_I_gatase-like"/>
</dbReference>
<dbReference type="Proteomes" id="UP000328092">
    <property type="component" value="Unassembled WGS sequence"/>
</dbReference>
<accession>A0A508TV67</accession>
<keyword evidence="3" id="KW-1185">Reference proteome</keyword>
<dbReference type="GO" id="GO:0006355">
    <property type="term" value="P:regulation of DNA-templated transcription"/>
    <property type="evidence" value="ECO:0007669"/>
    <property type="project" value="TreeGrafter"/>
</dbReference>
<dbReference type="PANTHER" id="PTHR43130:SF2">
    <property type="entry name" value="DJ-1_PFPI DOMAIN-CONTAINING PROTEIN"/>
    <property type="match status" value="1"/>
</dbReference>
<dbReference type="Pfam" id="PF01965">
    <property type="entry name" value="DJ-1_PfpI"/>
    <property type="match status" value="1"/>
</dbReference>
<dbReference type="Gene3D" id="3.40.50.880">
    <property type="match status" value="1"/>
</dbReference>
<comment type="caution">
    <text evidence="2">The sequence shown here is derived from an EMBL/GenBank/DDBJ whole genome shotgun (WGS) entry which is preliminary data.</text>
</comment>
<protein>
    <submittedName>
        <fullName evidence="2">Isonitrile hydratase</fullName>
        <ecNumber evidence="2">4.2.1.103</ecNumber>
    </submittedName>
</protein>
<keyword evidence="2" id="KW-0456">Lyase</keyword>
<dbReference type="AlphaFoldDB" id="A0A508TV67"/>
<dbReference type="InterPro" id="IPR002818">
    <property type="entry name" value="DJ-1/PfpI"/>
</dbReference>
<evidence type="ECO:0000313" key="3">
    <source>
        <dbReference type="Proteomes" id="UP000328092"/>
    </source>
</evidence>
<evidence type="ECO:0000313" key="2">
    <source>
        <dbReference type="EMBL" id="VIO78174.1"/>
    </source>
</evidence>
<sequence>MKVVAVAFPGFTFNDLAGPMQAFMMLPGFSSQVVWHSRDAIDSDAGVSVQATEEFGSCWKDPDILFVPGNTVSLFKQLQDDRTLDCIAELGSRAKWITSVCNGSLLLGAAGLLQGYKAASYWYTCEHLGLFGAIPTDARYVIDRNRATGGGMTAGIDFGLAMVGQIAGEAVGRVAELSFEYAPAPPFGTGRPELADPATLAQTTEMLKHLMPVEQLEGVRARRLKMGKL</sequence>
<gene>
    <name evidence="2" type="primary">inhA_2</name>
    <name evidence="2" type="ORF">CI1B_72720</name>
</gene>
<dbReference type="InterPro" id="IPR052158">
    <property type="entry name" value="INH-QAR"/>
</dbReference>
<reference evidence="2" key="1">
    <citation type="submission" date="2019-02" db="EMBL/GenBank/DDBJ databases">
        <authorList>
            <person name="Pothier F.J."/>
        </authorList>
    </citation>
    <scope>NUCLEOTIDE SEQUENCE</scope>
    <source>
        <strain evidence="2">CI-1B</strain>
    </source>
</reference>